<reference evidence="2" key="1">
    <citation type="submission" date="2017-06" db="EMBL/GenBank/DDBJ databases">
        <title>Genome analysis of Fimbriiglobus ruber SP5, the first member of the order Planctomycetales with confirmed chitinolytic capability.</title>
        <authorList>
            <person name="Ravin N.V."/>
            <person name="Rakitin A.L."/>
            <person name="Ivanova A.A."/>
            <person name="Beletsky A.V."/>
            <person name="Kulichevskaya I.S."/>
            <person name="Mardanov A.V."/>
            <person name="Dedysh S.N."/>
        </authorList>
    </citation>
    <scope>NUCLEOTIDE SEQUENCE [LARGE SCALE GENOMIC DNA]</scope>
    <source>
        <strain evidence="2">SP5</strain>
    </source>
</reference>
<dbReference type="Proteomes" id="UP000214646">
    <property type="component" value="Unassembled WGS sequence"/>
</dbReference>
<accession>A0A225DMY8</accession>
<dbReference type="Pfam" id="PF13578">
    <property type="entry name" value="Methyltransf_24"/>
    <property type="match status" value="1"/>
</dbReference>
<dbReference type="EMBL" id="NIDE01000014">
    <property type="protein sequence ID" value="OWK38609.1"/>
    <property type="molecule type" value="Genomic_DNA"/>
</dbReference>
<dbReference type="RefSeq" id="WP_193619483.1">
    <property type="nucleotide sequence ID" value="NZ_NIDE01000014.1"/>
</dbReference>
<comment type="caution">
    <text evidence="1">The sequence shown here is derived from an EMBL/GenBank/DDBJ whole genome shotgun (WGS) entry which is preliminary data.</text>
</comment>
<name>A0A225DMY8_9BACT</name>
<dbReference type="Gene3D" id="3.90.550.40">
    <property type="match status" value="1"/>
</dbReference>
<gene>
    <name evidence="1" type="ORF">FRUB_07729</name>
</gene>
<protein>
    <submittedName>
        <fullName evidence="1">Putative membrane protein</fullName>
    </submittedName>
</protein>
<organism evidence="1 2">
    <name type="scientific">Fimbriiglobus ruber</name>
    <dbReference type="NCBI Taxonomy" id="1908690"/>
    <lineage>
        <taxon>Bacteria</taxon>
        <taxon>Pseudomonadati</taxon>
        <taxon>Planctomycetota</taxon>
        <taxon>Planctomycetia</taxon>
        <taxon>Gemmatales</taxon>
        <taxon>Gemmataceae</taxon>
        <taxon>Fimbriiglobus</taxon>
    </lineage>
</organism>
<sequence length="377" mass="42073">MQGYEELMWIDSDVVFDPDDVERLRAHGLPITCGIYPKKGPRQFACEFLSGTPGIRFGKNGGPVEIRFCGFGFTHTRKPLYQTVARQLRLPMCNQRFNSPLVPYFEPMVIDDPGGKWSISEDYAFCERARRCGFKVVADTRIRLWHVGSYGYGWEDAGRDPERYADYTFAIPGAQGGEPVPALQTGPPPSEGFTEDWFSYNVPVWERILAPFKGRPVSALEIGVFEGRSTVWFLDHVLTHPEATLTWVDTFGGGAEHMAMDLNGLEARFRANAARFGAKVCGHVGRSQDVLRGMKGEPFDLVYVDGSHEAADVLADAVLAWPLLKVGGVLGFDDYGWKGMPEAVQRPAMAVDAFLGCMKGKFEEIHRGYQVWVRKTG</sequence>
<evidence type="ECO:0000313" key="2">
    <source>
        <dbReference type="Proteomes" id="UP000214646"/>
    </source>
</evidence>
<keyword evidence="2" id="KW-1185">Reference proteome</keyword>
<dbReference type="SUPFAM" id="SSF53335">
    <property type="entry name" value="S-adenosyl-L-methionine-dependent methyltransferases"/>
    <property type="match status" value="1"/>
</dbReference>
<evidence type="ECO:0000313" key="1">
    <source>
        <dbReference type="EMBL" id="OWK38609.1"/>
    </source>
</evidence>
<dbReference type="AlphaFoldDB" id="A0A225DMY8"/>
<dbReference type="SUPFAM" id="SSF53448">
    <property type="entry name" value="Nucleotide-diphospho-sugar transferases"/>
    <property type="match status" value="1"/>
</dbReference>
<dbReference type="Gene3D" id="3.40.50.150">
    <property type="entry name" value="Vaccinia Virus protein VP39"/>
    <property type="match status" value="1"/>
</dbReference>
<dbReference type="InterPro" id="IPR029044">
    <property type="entry name" value="Nucleotide-diphossugar_trans"/>
</dbReference>
<dbReference type="InterPro" id="IPR029063">
    <property type="entry name" value="SAM-dependent_MTases_sf"/>
</dbReference>
<proteinExistence type="predicted"/>